<evidence type="ECO:0000256" key="1">
    <source>
        <dbReference type="SAM" id="SignalP"/>
    </source>
</evidence>
<evidence type="ECO:0000313" key="3">
    <source>
        <dbReference type="Proteomes" id="UP000077824"/>
    </source>
</evidence>
<dbReference type="STRING" id="1685010.A0O34_04210"/>
<dbReference type="OrthoDB" id="1248938at2"/>
<dbReference type="InterPro" id="IPR009091">
    <property type="entry name" value="RCC1/BLIP-II"/>
</dbReference>
<dbReference type="AlphaFoldDB" id="A0A172XSH2"/>
<feature type="chain" id="PRO_5008003698" evidence="1">
    <location>
        <begin position="19"/>
        <end position="336"/>
    </location>
</feature>
<accession>A0A172XSH2</accession>
<keyword evidence="3" id="KW-1185">Reference proteome</keyword>
<dbReference type="EMBL" id="CP015199">
    <property type="protein sequence ID" value="ANF49792.1"/>
    <property type="molecule type" value="Genomic_DNA"/>
</dbReference>
<organism evidence="2 3">
    <name type="scientific">Chryseobacterium glaciei</name>
    <dbReference type="NCBI Taxonomy" id="1685010"/>
    <lineage>
        <taxon>Bacteria</taxon>
        <taxon>Pseudomonadati</taxon>
        <taxon>Bacteroidota</taxon>
        <taxon>Flavobacteriia</taxon>
        <taxon>Flavobacteriales</taxon>
        <taxon>Weeksellaceae</taxon>
        <taxon>Chryseobacterium group</taxon>
        <taxon>Chryseobacterium</taxon>
    </lineage>
</organism>
<evidence type="ECO:0000313" key="2">
    <source>
        <dbReference type="EMBL" id="ANF49792.1"/>
    </source>
</evidence>
<feature type="signal peptide" evidence="1">
    <location>
        <begin position="1"/>
        <end position="18"/>
    </location>
</feature>
<reference evidence="2 3" key="1">
    <citation type="submission" date="2016-04" db="EMBL/GenBank/DDBJ databases">
        <title>Complete Genome Sequence of Chryseobacterium sp. IHBB 10212.</title>
        <authorList>
            <person name="Pal M."/>
            <person name="Swarnkar M.K."/>
            <person name="Kaushal K."/>
            <person name="Chhibber S."/>
            <person name="Singh A.K."/>
            <person name="Gulati A."/>
        </authorList>
    </citation>
    <scope>NUCLEOTIDE SEQUENCE [LARGE SCALE GENOMIC DNA]</scope>
    <source>
        <strain evidence="2 3">IHBB 10212</strain>
    </source>
</reference>
<gene>
    <name evidence="2" type="ORF">A0O34_04210</name>
</gene>
<dbReference type="RefSeq" id="WP_066751619.1">
    <property type="nucleotide sequence ID" value="NZ_CP015199.1"/>
</dbReference>
<dbReference type="Proteomes" id="UP000077824">
    <property type="component" value="Chromosome"/>
</dbReference>
<sequence>MSKHVILFAILYSGFAFGQVGINTADPKATLDITAKDSVGISTAPEGLLVPRVDRERAQSMTGVESSTMIYVNNILTGGQTGTAANIDTTGYYYFNGTLWAKVDLNTNIYNANGSLVENRIVDQGDKTLAFTGTAANAFSVDGTTFSVNAANNRVGIGTTTPAQSLDIEGTARLSQNVTENNSSQLNNARPLYVSTTSGQVTTSPRGFTTVAGGYKAGQNYTIATLPNTNTIVKVRFVCYVDDSTAAENNEAEAYTYGDFTILGRGTSSRIGFIDLNIKDSEGNPKVLITNDGTTLSWGNNSQGVTSLRLNQTTGAFTIENSTDKMTYFFETLGGI</sequence>
<protein>
    <submittedName>
        <fullName evidence="2">Uncharacterized protein</fullName>
    </submittedName>
</protein>
<proteinExistence type="predicted"/>
<name>A0A172XSH2_9FLAO</name>
<dbReference type="KEGG" id="chh:A0O34_04210"/>
<keyword evidence="1" id="KW-0732">Signal</keyword>
<dbReference type="SUPFAM" id="SSF50985">
    <property type="entry name" value="RCC1/BLIP-II"/>
    <property type="match status" value="1"/>
</dbReference>